<dbReference type="GO" id="GO:0046872">
    <property type="term" value="F:metal ion binding"/>
    <property type="evidence" value="ECO:0007669"/>
    <property type="project" value="UniProtKB-KW"/>
</dbReference>
<evidence type="ECO:0000256" key="5">
    <source>
        <dbReference type="ARBA" id="ARBA00022842"/>
    </source>
</evidence>
<dbReference type="PANTHER" id="PTHR34047:SF3">
    <property type="entry name" value="BLR2052 PROTEIN"/>
    <property type="match status" value="1"/>
</dbReference>
<evidence type="ECO:0000256" key="1">
    <source>
        <dbReference type="ARBA" id="ARBA00012493"/>
    </source>
</evidence>
<protein>
    <recommendedName>
        <fullName evidence="1">RNA-directed DNA polymerase</fullName>
        <ecNumber evidence="1">2.7.7.49</ecNumber>
    </recommendedName>
</protein>
<dbReference type="GO" id="GO:0003964">
    <property type="term" value="F:RNA-directed DNA polymerase activity"/>
    <property type="evidence" value="ECO:0007669"/>
    <property type="project" value="UniProtKB-KW"/>
</dbReference>
<keyword evidence="4" id="KW-0479">Metal-binding</keyword>
<dbReference type="Pfam" id="PF08388">
    <property type="entry name" value="GIIM"/>
    <property type="match status" value="1"/>
</dbReference>
<organism evidence="11 12">
    <name type="scientific">Spartinivicinus marinus</name>
    <dbReference type="NCBI Taxonomy" id="2994442"/>
    <lineage>
        <taxon>Bacteria</taxon>
        <taxon>Pseudomonadati</taxon>
        <taxon>Pseudomonadota</taxon>
        <taxon>Gammaproteobacteria</taxon>
        <taxon>Oceanospirillales</taxon>
        <taxon>Zooshikellaceae</taxon>
        <taxon>Spartinivicinus</taxon>
    </lineage>
</organism>
<dbReference type="PRINTS" id="PR00866">
    <property type="entry name" value="RNADNAPOLMS"/>
</dbReference>
<evidence type="ECO:0000259" key="10">
    <source>
        <dbReference type="PROSITE" id="PS50878"/>
    </source>
</evidence>
<proteinExistence type="inferred from homology"/>
<dbReference type="NCBIfam" id="TIGR04416">
    <property type="entry name" value="group_II_RT_mat"/>
    <property type="match status" value="1"/>
</dbReference>
<dbReference type="InterPro" id="IPR043502">
    <property type="entry name" value="DNA/RNA_pol_sf"/>
</dbReference>
<dbReference type="CDD" id="cd01651">
    <property type="entry name" value="RT_G2_intron"/>
    <property type="match status" value="1"/>
</dbReference>
<sequence>MLAKSFNITKHEVWNAYLAVKANKGSAGIDKQTIADFDVNLKNNLYKIWNRMSSGSYFPPPVRRVEIPKSNGKVRPLGIPTISDRIAQMVVKNRLEPTVEPFFHRDSYGYRPGKSALDAIAQARQRCWRNNWVLDMDIKGFFDALDHKLVIKAVSRFTQCRWILLYIERWLKADVIMLNGDCVQRERGTPQGGVISPLIANIYLHLTFDNWMQRWFPCIEFERYADDIVVHCRSQQQLLFIEQKIRARFTQCKLELCEEKTKIVYCKDSNRKGDFPVQSFDFLGYTFRPRSARDRQGKFFVSFSPAVSRKALKSMRLKIKEHPIIKSCFSLTIEDLANAINPMIQGWINYYGRFRKSSLSAIYDYINGKLLKWVMRKCKRLKRRKTRAGNWLRALYANKPWLFAHWRVWRWVAE</sequence>
<evidence type="ECO:0000313" key="12">
    <source>
        <dbReference type="Proteomes" id="UP000569732"/>
    </source>
</evidence>
<evidence type="ECO:0000256" key="3">
    <source>
        <dbReference type="ARBA" id="ARBA00022695"/>
    </source>
</evidence>
<dbReference type="InterPro" id="IPR000477">
    <property type="entry name" value="RT_dom"/>
</dbReference>
<dbReference type="InterPro" id="IPR000123">
    <property type="entry name" value="Reverse_transcriptase_msDNA"/>
</dbReference>
<dbReference type="PANTHER" id="PTHR34047">
    <property type="entry name" value="NUCLEAR INTRON MATURASE 1, MITOCHONDRIAL-RELATED"/>
    <property type="match status" value="1"/>
</dbReference>
<gene>
    <name evidence="11" type="primary">ltrA</name>
    <name evidence="11" type="ORF">H0A36_27430</name>
</gene>
<name>A0A853IGU1_9GAMM</name>
<evidence type="ECO:0000256" key="2">
    <source>
        <dbReference type="ARBA" id="ARBA00022679"/>
    </source>
</evidence>
<keyword evidence="7" id="KW-0051">Antiviral defense</keyword>
<evidence type="ECO:0000256" key="9">
    <source>
        <dbReference type="ARBA" id="ARBA00048173"/>
    </source>
</evidence>
<keyword evidence="6 11" id="KW-0695">RNA-directed DNA polymerase</keyword>
<dbReference type="EC" id="2.7.7.49" evidence="1"/>
<feature type="domain" description="Reverse transcriptase" evidence="10">
    <location>
        <begin position="48"/>
        <end position="287"/>
    </location>
</feature>
<dbReference type="GO" id="GO:0051607">
    <property type="term" value="P:defense response to virus"/>
    <property type="evidence" value="ECO:0007669"/>
    <property type="project" value="UniProtKB-KW"/>
</dbReference>
<keyword evidence="2 11" id="KW-0808">Transferase</keyword>
<keyword evidence="3 11" id="KW-0548">Nucleotidyltransferase</keyword>
<dbReference type="GO" id="GO:0003723">
    <property type="term" value="F:RNA binding"/>
    <property type="evidence" value="ECO:0007669"/>
    <property type="project" value="InterPro"/>
</dbReference>
<evidence type="ECO:0000256" key="6">
    <source>
        <dbReference type="ARBA" id="ARBA00022918"/>
    </source>
</evidence>
<dbReference type="Pfam" id="PF00078">
    <property type="entry name" value="RVT_1"/>
    <property type="match status" value="1"/>
</dbReference>
<dbReference type="EMBL" id="JACCKB010000136">
    <property type="protein sequence ID" value="NYZ69748.1"/>
    <property type="molecule type" value="Genomic_DNA"/>
</dbReference>
<keyword evidence="5" id="KW-0460">Magnesium</keyword>
<comment type="catalytic activity">
    <reaction evidence="9">
        <text>DNA(n) + a 2'-deoxyribonucleoside 5'-triphosphate = DNA(n+1) + diphosphate</text>
        <dbReference type="Rhea" id="RHEA:22508"/>
        <dbReference type="Rhea" id="RHEA-COMP:17339"/>
        <dbReference type="Rhea" id="RHEA-COMP:17340"/>
        <dbReference type="ChEBI" id="CHEBI:33019"/>
        <dbReference type="ChEBI" id="CHEBI:61560"/>
        <dbReference type="ChEBI" id="CHEBI:173112"/>
        <dbReference type="EC" id="2.7.7.49"/>
    </reaction>
</comment>
<evidence type="ECO:0000256" key="7">
    <source>
        <dbReference type="ARBA" id="ARBA00023118"/>
    </source>
</evidence>
<comment type="similarity">
    <text evidence="8">Belongs to the bacterial reverse transcriptase family.</text>
</comment>
<evidence type="ECO:0000256" key="4">
    <source>
        <dbReference type="ARBA" id="ARBA00022723"/>
    </source>
</evidence>
<dbReference type="InterPro" id="IPR030931">
    <property type="entry name" value="Group_II_RT_mat"/>
</dbReference>
<comment type="caution">
    <text evidence="11">The sequence shown here is derived from an EMBL/GenBank/DDBJ whole genome shotgun (WGS) entry which is preliminary data.</text>
</comment>
<evidence type="ECO:0000313" key="11">
    <source>
        <dbReference type="EMBL" id="NYZ69748.1"/>
    </source>
</evidence>
<dbReference type="AlphaFoldDB" id="A0A853IGU1"/>
<keyword evidence="12" id="KW-1185">Reference proteome</keyword>
<evidence type="ECO:0000256" key="8">
    <source>
        <dbReference type="ARBA" id="ARBA00034120"/>
    </source>
</evidence>
<dbReference type="PROSITE" id="PS50878">
    <property type="entry name" value="RT_POL"/>
    <property type="match status" value="1"/>
</dbReference>
<accession>A0A853IGU1</accession>
<dbReference type="InterPro" id="IPR051083">
    <property type="entry name" value="GrpII_Intron_Splice-Mob/Def"/>
</dbReference>
<dbReference type="InterPro" id="IPR013597">
    <property type="entry name" value="Mat_intron_G2"/>
</dbReference>
<reference evidence="11 12" key="1">
    <citation type="submission" date="2020-07" db="EMBL/GenBank/DDBJ databases">
        <title>Endozoicomonas sp. nov., isolated from sediment.</title>
        <authorList>
            <person name="Gu T."/>
        </authorList>
    </citation>
    <scope>NUCLEOTIDE SEQUENCE [LARGE SCALE GENOMIC DNA]</scope>
    <source>
        <strain evidence="11 12">SM1973</strain>
    </source>
</reference>
<dbReference type="SUPFAM" id="SSF56672">
    <property type="entry name" value="DNA/RNA polymerases"/>
    <property type="match status" value="1"/>
</dbReference>
<dbReference type="Proteomes" id="UP000569732">
    <property type="component" value="Unassembled WGS sequence"/>
</dbReference>